<evidence type="ECO:0000313" key="1">
    <source>
        <dbReference type="EMBL" id="MCU6795778.1"/>
    </source>
</evidence>
<name>A0ABT2UMA4_9BACL</name>
<protein>
    <recommendedName>
        <fullName evidence="3">DUF4340 domain-containing protein</fullName>
    </recommendedName>
</protein>
<evidence type="ECO:0000313" key="2">
    <source>
        <dbReference type="Proteomes" id="UP001652445"/>
    </source>
</evidence>
<keyword evidence="2" id="KW-1185">Reference proteome</keyword>
<organism evidence="1 2">
    <name type="scientific">Paenibacillus baimaensis</name>
    <dbReference type="NCBI Taxonomy" id="2982185"/>
    <lineage>
        <taxon>Bacteria</taxon>
        <taxon>Bacillati</taxon>
        <taxon>Bacillota</taxon>
        <taxon>Bacilli</taxon>
        <taxon>Bacillales</taxon>
        <taxon>Paenibacillaceae</taxon>
        <taxon>Paenibacillus</taxon>
    </lineage>
</organism>
<proteinExistence type="predicted"/>
<evidence type="ECO:0008006" key="3">
    <source>
        <dbReference type="Google" id="ProtNLM"/>
    </source>
</evidence>
<gene>
    <name evidence="1" type="ORF">OB236_27040</name>
</gene>
<sequence>MKLRLLPLLVSVTISATLLFGGWFAYQSFAMENPLSAIVSSTPGVEHVQTRISSEAALIELKLASGTSLREVYNRIQNEGSGLIGKKELKLKVTNESTPRMDQWWSSALFDVAQAMETKQYTQIPKTLQARALDSEGLKVATEMDDKYVYISLTDGDKSKYLMLPRTSAKMGVWTNG</sequence>
<accession>A0ABT2UMA4</accession>
<reference evidence="1 2" key="1">
    <citation type="submission" date="2022-09" db="EMBL/GenBank/DDBJ databases">
        <authorList>
            <person name="Han X.L."/>
            <person name="Wang Q."/>
            <person name="Lu T."/>
        </authorList>
    </citation>
    <scope>NUCLEOTIDE SEQUENCE [LARGE SCALE GENOMIC DNA]</scope>
    <source>
        <strain evidence="1 2">WQ 127069</strain>
    </source>
</reference>
<dbReference type="Proteomes" id="UP001652445">
    <property type="component" value="Unassembled WGS sequence"/>
</dbReference>
<dbReference type="RefSeq" id="WP_076227502.1">
    <property type="nucleotide sequence ID" value="NZ_JAOQIO010000095.1"/>
</dbReference>
<dbReference type="EMBL" id="JAOQIO010000095">
    <property type="protein sequence ID" value="MCU6795778.1"/>
    <property type="molecule type" value="Genomic_DNA"/>
</dbReference>
<comment type="caution">
    <text evidence="1">The sequence shown here is derived from an EMBL/GenBank/DDBJ whole genome shotgun (WGS) entry which is preliminary data.</text>
</comment>